<dbReference type="EMBL" id="BSPD01000045">
    <property type="protein sequence ID" value="GLS26340.1"/>
    <property type="molecule type" value="Genomic_DNA"/>
</dbReference>
<name>A0AA37T415_9GAMM</name>
<proteinExistence type="predicted"/>
<dbReference type="Proteomes" id="UP001156870">
    <property type="component" value="Unassembled WGS sequence"/>
</dbReference>
<reference evidence="1 2" key="1">
    <citation type="journal article" date="2014" name="Int. J. Syst. Evol. Microbiol.">
        <title>Complete genome sequence of Corynebacterium casei LMG S-19264T (=DSM 44701T), isolated from a smear-ripened cheese.</title>
        <authorList>
            <consortium name="US DOE Joint Genome Institute (JGI-PGF)"/>
            <person name="Walter F."/>
            <person name="Albersmeier A."/>
            <person name="Kalinowski J."/>
            <person name="Ruckert C."/>
        </authorList>
    </citation>
    <scope>NUCLEOTIDE SEQUENCE [LARGE SCALE GENOMIC DNA]</scope>
    <source>
        <strain evidence="1 2">NBRC 110095</strain>
    </source>
</reference>
<sequence>MNFYTMVFDEGYLRMLWDAAHVRSLVGEYNIDHRIDINSGPVAHKNVFKEPIRVSFDYSHPDYKGRIRGDLSVQEGRLYLNQKALNALKPLIDDDGDIIEVIDEKNEIGYVFTPLQVAEKVDAIDMKLTQINQWGDPEHLAFYEDRLERWNIFRCELNSYMSLQCSQAVKDLIEKFNLKGVFFTPSLGNRYPNQFDKNKIDSH</sequence>
<keyword evidence="2" id="KW-1185">Reference proteome</keyword>
<accession>A0AA37T415</accession>
<dbReference type="RefSeq" id="WP_232594781.1">
    <property type="nucleotide sequence ID" value="NZ_BSPD01000045.1"/>
</dbReference>
<gene>
    <name evidence="1" type="ORF">GCM10007877_20550</name>
</gene>
<organism evidence="1 2">
    <name type="scientific">Marinibactrum halimedae</name>
    <dbReference type="NCBI Taxonomy" id="1444977"/>
    <lineage>
        <taxon>Bacteria</taxon>
        <taxon>Pseudomonadati</taxon>
        <taxon>Pseudomonadota</taxon>
        <taxon>Gammaproteobacteria</taxon>
        <taxon>Cellvibrionales</taxon>
        <taxon>Cellvibrionaceae</taxon>
        <taxon>Marinibactrum</taxon>
    </lineage>
</organism>
<dbReference type="AlphaFoldDB" id="A0AA37T415"/>
<comment type="caution">
    <text evidence="1">The sequence shown here is derived from an EMBL/GenBank/DDBJ whole genome shotgun (WGS) entry which is preliminary data.</text>
</comment>
<protein>
    <submittedName>
        <fullName evidence="1">Uncharacterized protein</fullName>
    </submittedName>
</protein>
<evidence type="ECO:0000313" key="1">
    <source>
        <dbReference type="EMBL" id="GLS26340.1"/>
    </source>
</evidence>
<evidence type="ECO:0000313" key="2">
    <source>
        <dbReference type="Proteomes" id="UP001156870"/>
    </source>
</evidence>